<proteinExistence type="predicted"/>
<reference evidence="3 4" key="1">
    <citation type="submission" date="2014-02" db="EMBL/GenBank/DDBJ databases">
        <title>Single nucleus genome sequencing reveals high similarity among nuclei of an endomycorrhizal fungus.</title>
        <authorList>
            <person name="Lin K."/>
            <person name="Geurts R."/>
            <person name="Zhang Z."/>
            <person name="Limpens E."/>
            <person name="Saunders D.G."/>
            <person name="Mu D."/>
            <person name="Pang E."/>
            <person name="Cao H."/>
            <person name="Cha H."/>
            <person name="Lin T."/>
            <person name="Zhou Q."/>
            <person name="Shang Y."/>
            <person name="Li Y."/>
            <person name="Ivanov S."/>
            <person name="Sharma T."/>
            <person name="Velzen R.V."/>
            <person name="Ruijter N.D."/>
            <person name="Aanen D.K."/>
            <person name="Win J."/>
            <person name="Kamoun S."/>
            <person name="Bisseling T."/>
            <person name="Huang S."/>
        </authorList>
    </citation>
    <scope>NUCLEOTIDE SEQUENCE [LARGE SCALE GENOMIC DNA]</scope>
    <source>
        <strain evidence="4">DAOM197198w</strain>
    </source>
</reference>
<dbReference type="PROSITE" id="PS50011">
    <property type="entry name" value="PROTEIN_KINASE_DOM"/>
    <property type="match status" value="1"/>
</dbReference>
<dbReference type="HOGENOM" id="CLU_000288_7_34_1"/>
<dbReference type="PANTHER" id="PTHR23257:SF974">
    <property type="entry name" value="RECEPTOR-INTERACTING SERINE_THREONINE-PROTEIN KINASE 3"/>
    <property type="match status" value="1"/>
</dbReference>
<dbReference type="OrthoDB" id="1668230at2759"/>
<dbReference type="Proteomes" id="UP000022910">
    <property type="component" value="Unassembled WGS sequence"/>
</dbReference>
<keyword evidence="4" id="KW-1185">Reference proteome</keyword>
<feature type="region of interest" description="Disordered" evidence="1">
    <location>
        <begin position="65"/>
        <end position="107"/>
    </location>
</feature>
<accession>A0A015KLV4</accession>
<dbReference type="InterPro" id="IPR050167">
    <property type="entry name" value="Ser_Thr_protein_kinase"/>
</dbReference>
<dbReference type="InterPro" id="IPR000719">
    <property type="entry name" value="Prot_kinase_dom"/>
</dbReference>
<dbReference type="AlphaFoldDB" id="A0A015KLV4"/>
<name>A0A015KLV4_RHIIW</name>
<feature type="domain" description="Protein kinase" evidence="2">
    <location>
        <begin position="409"/>
        <end position="678"/>
    </location>
</feature>
<gene>
    <name evidence="3" type="ORF">RirG_177830</name>
</gene>
<sequence>MHPPPACNKVFRWIRKAGDVTICRKPKLDDDNNSIISTSIEHSHSIRRRHKFSIRHDIGEREIRRNKVGGDFSPASSISDRKGKKKHKSLPVPPRKPVNSAEEGTSKNVNGVVVDPRRFCMVDPFNLGGHRRSYTLDTTWNITAFFDSVSNDKDDESPATILIAKKENLARNSHNRFSMQPARRNNSKKRRSIAKEIREVEVRTFRWESRRTNREKTCSQLYELYEKQIDNSLLNNFTQDKPLPPVPFDNDDKSFCDNDSETIIDPELQSIIDTLSLISDHHSDIFDDSNSSIYTSTSTMRESFSELLITDEVMFNLIEDEISALSTRNSVNSFETLPVEVEMCLSCKRRSTESGYSIQWCKACEMKRFEQHFESWSSGNDDIDCFILESQLNSTNFFDHLEWISFDRLQDVESIGDGDTTFQAIWLDGPSNRWDTKNNRYVGSGECLVVLKCFEIPENSSSDFFDQLSKYLRCEDNNGAHFVRCYGITQDPESKEYMFVLHYVKDGNISHYLKQNFVDITWQKRLEILYALAEGLSILHEKNLIHGNLHDGNVLFDDSLTLISDLGISRYQISSNNGAYGVLPFIAPELLKNKPYTMASDIYSFGMIMWELIVGKAPFADRAHDEELATEICKKGLRPEIPSDIPECFINLLRQCWDSNPFKRPCANILRETIHEWISSNPSSEISIQFQQSEEKRLENVKTTNSNDDVHPEAVYTNRSFSFENLIEPNVTFTKSVNPKEHLALQQYIANETKFYHLKIKSLKAENSDTAAEIYDILQYW</sequence>
<organism evidence="3 4">
    <name type="scientific">Rhizophagus irregularis (strain DAOM 197198w)</name>
    <name type="common">Glomus intraradices</name>
    <dbReference type="NCBI Taxonomy" id="1432141"/>
    <lineage>
        <taxon>Eukaryota</taxon>
        <taxon>Fungi</taxon>
        <taxon>Fungi incertae sedis</taxon>
        <taxon>Mucoromycota</taxon>
        <taxon>Glomeromycotina</taxon>
        <taxon>Glomeromycetes</taxon>
        <taxon>Glomerales</taxon>
        <taxon>Glomeraceae</taxon>
        <taxon>Rhizophagus</taxon>
    </lineage>
</organism>
<dbReference type="InterPro" id="IPR001245">
    <property type="entry name" value="Ser-Thr/Tyr_kinase_cat_dom"/>
</dbReference>
<evidence type="ECO:0000256" key="1">
    <source>
        <dbReference type="SAM" id="MobiDB-lite"/>
    </source>
</evidence>
<dbReference type="GO" id="GO:0007165">
    <property type="term" value="P:signal transduction"/>
    <property type="evidence" value="ECO:0007669"/>
    <property type="project" value="TreeGrafter"/>
</dbReference>
<dbReference type="Gene3D" id="1.10.510.10">
    <property type="entry name" value="Transferase(Phosphotransferase) domain 1"/>
    <property type="match status" value="1"/>
</dbReference>
<dbReference type="InterPro" id="IPR011009">
    <property type="entry name" value="Kinase-like_dom_sf"/>
</dbReference>
<dbReference type="EMBL" id="JEMT01025870">
    <property type="protein sequence ID" value="EXX60671.1"/>
    <property type="molecule type" value="Genomic_DNA"/>
</dbReference>
<dbReference type="SUPFAM" id="SSF56112">
    <property type="entry name" value="Protein kinase-like (PK-like)"/>
    <property type="match status" value="1"/>
</dbReference>
<protein>
    <submittedName>
        <fullName evidence="3">Bck1p</fullName>
    </submittedName>
</protein>
<dbReference type="GO" id="GO:0005737">
    <property type="term" value="C:cytoplasm"/>
    <property type="evidence" value="ECO:0007669"/>
    <property type="project" value="TreeGrafter"/>
</dbReference>
<dbReference type="GO" id="GO:0004672">
    <property type="term" value="F:protein kinase activity"/>
    <property type="evidence" value="ECO:0007669"/>
    <property type="project" value="InterPro"/>
</dbReference>
<dbReference type="Pfam" id="PF07714">
    <property type="entry name" value="PK_Tyr_Ser-Thr"/>
    <property type="match status" value="1"/>
</dbReference>
<dbReference type="GO" id="GO:0005524">
    <property type="term" value="F:ATP binding"/>
    <property type="evidence" value="ECO:0007669"/>
    <property type="project" value="InterPro"/>
</dbReference>
<evidence type="ECO:0000313" key="3">
    <source>
        <dbReference type="EMBL" id="EXX60671.1"/>
    </source>
</evidence>
<evidence type="ECO:0000259" key="2">
    <source>
        <dbReference type="PROSITE" id="PS50011"/>
    </source>
</evidence>
<evidence type="ECO:0000313" key="4">
    <source>
        <dbReference type="Proteomes" id="UP000022910"/>
    </source>
</evidence>
<dbReference type="SMR" id="A0A015KLV4"/>
<comment type="caution">
    <text evidence="3">The sequence shown here is derived from an EMBL/GenBank/DDBJ whole genome shotgun (WGS) entry which is preliminary data.</text>
</comment>
<dbReference type="PANTHER" id="PTHR23257">
    <property type="entry name" value="SERINE-THREONINE PROTEIN KINASE"/>
    <property type="match status" value="1"/>
</dbReference>